<dbReference type="InterPro" id="IPR013103">
    <property type="entry name" value="RVT_2"/>
</dbReference>
<evidence type="ECO:0000259" key="2">
    <source>
        <dbReference type="Pfam" id="PF07727"/>
    </source>
</evidence>
<dbReference type="EMBL" id="BQNB010009039">
    <property type="protein sequence ID" value="GJS57861.1"/>
    <property type="molecule type" value="Genomic_DNA"/>
</dbReference>
<evidence type="ECO:0000313" key="5">
    <source>
        <dbReference type="Proteomes" id="UP001151760"/>
    </source>
</evidence>
<comment type="caution">
    <text evidence="4">The sequence shown here is derived from an EMBL/GenBank/DDBJ whole genome shotgun (WGS) entry which is preliminary data.</text>
</comment>
<evidence type="ECO:0000256" key="1">
    <source>
        <dbReference type="SAM" id="Coils"/>
    </source>
</evidence>
<feature type="domain" description="Retrovirus-related Pol polyprotein from transposon TNT 1-94-like beta-barrel" evidence="3">
    <location>
        <begin position="575"/>
        <end position="653"/>
    </location>
</feature>
<gene>
    <name evidence="4" type="ORF">Tco_0652645</name>
</gene>
<keyword evidence="1" id="KW-0175">Coiled coil</keyword>
<dbReference type="Pfam" id="PF07727">
    <property type="entry name" value="RVT_2"/>
    <property type="match status" value="1"/>
</dbReference>
<dbReference type="InterPro" id="IPR054722">
    <property type="entry name" value="PolX-like_BBD"/>
</dbReference>
<feature type="domain" description="Reverse transcriptase Ty1/copia-type" evidence="2">
    <location>
        <begin position="724"/>
        <end position="783"/>
    </location>
</feature>
<organism evidence="4 5">
    <name type="scientific">Tanacetum coccineum</name>
    <dbReference type="NCBI Taxonomy" id="301880"/>
    <lineage>
        <taxon>Eukaryota</taxon>
        <taxon>Viridiplantae</taxon>
        <taxon>Streptophyta</taxon>
        <taxon>Embryophyta</taxon>
        <taxon>Tracheophyta</taxon>
        <taxon>Spermatophyta</taxon>
        <taxon>Magnoliopsida</taxon>
        <taxon>eudicotyledons</taxon>
        <taxon>Gunneridae</taxon>
        <taxon>Pentapetalae</taxon>
        <taxon>asterids</taxon>
        <taxon>campanulids</taxon>
        <taxon>Asterales</taxon>
        <taxon>Asteraceae</taxon>
        <taxon>Asteroideae</taxon>
        <taxon>Anthemideae</taxon>
        <taxon>Anthemidinae</taxon>
        <taxon>Tanacetum</taxon>
    </lineage>
</organism>
<dbReference type="Pfam" id="PF22936">
    <property type="entry name" value="Pol_BBD"/>
    <property type="match status" value="1"/>
</dbReference>
<proteinExistence type="predicted"/>
<evidence type="ECO:0000313" key="4">
    <source>
        <dbReference type="EMBL" id="GJS57861.1"/>
    </source>
</evidence>
<evidence type="ECO:0000259" key="3">
    <source>
        <dbReference type="Pfam" id="PF22936"/>
    </source>
</evidence>
<accession>A0ABQ4WY76</accession>
<protein>
    <submittedName>
        <fullName evidence="4">Ribonuclease H-like domain-containing protein</fullName>
    </submittedName>
</protein>
<reference evidence="4" key="2">
    <citation type="submission" date="2022-01" db="EMBL/GenBank/DDBJ databases">
        <authorList>
            <person name="Yamashiro T."/>
            <person name="Shiraishi A."/>
            <person name="Satake H."/>
            <person name="Nakayama K."/>
        </authorList>
    </citation>
    <scope>NUCLEOTIDE SEQUENCE</scope>
</reference>
<feature type="coiled-coil region" evidence="1">
    <location>
        <begin position="138"/>
        <end position="229"/>
    </location>
</feature>
<sequence length="912" mass="103879">MLWEWRGIANMDFIKLGGSSRVFELIFTVEKYGAKNRCWLVLVLSGRLGKSLYKLVVTAESIKLLLTEEKFFKIKQVVEEEQTQPEYLQELLQNLLKDLQILNEIQPLKQETSNLIQKNQEEKSTVELLAEERLQKANQALNESQSSQEMRIQDLEIQKQQCLEEMKEWMNDLGIREYQKEEIDIGYKRKCEDKIHELKDRFNGLSIEIRKIIQEAEELRESEARARIQKIIIDDDDDDLGFYAVHPNTIHTPVSQNVEPKDSLIMGDGHINTTPETETIIGRQLFAHLAQISPEIVEVCVDDDDTDDDYDYDDDFYDCVDFEEDGGEIDLDISKIVDISLREKLVESYLLIEKVNAFSLSPPIPISPILCPSSTIPVVDIDLPLEEADVPSFSDDSMIFSEYESFTFDDEPVMAEVNVFDEINTSELSYPGIGENVVLDEEEDTFTFTTRTFLPFVTYPEVLPASYSTGSEDKIFNPGIFDNDAFKDKSSKELAPSKALLTLDLAPSKALLTLDVFDPLHPPLMDFHDTKAFSGFIFSLLKIFSKKFFEPGIKNATATSIPSAFSTMTLQDPTWHMDIGASSHLNFNTSNLSTIFNKRLYPSVHVGDSNSILVTNTGHSIIPFIHRPLHLHNVLVTPNIIKNLISVRQFTRDNIYIIEFDAFGFSVKDFLTRHILLSCDRSGDLYPVTKPSTTPTAFLSTSTSIWNQRLSHPGDEVLCSLVSRQFISSFMPVVKPATIHTVFSIVVSRKWLIHQLDVKNAFLDDDLSETVYMHHPPDFVNDSVLQVMPHGPDFITVIAILLYLFIDMDLRALNYFLVDTESKLGPDGVPVQDPTLYRSLVGGLQYLMFTRDVLSLYGLEVGSIRRIQVLDTAYWGFLGARKRRIFLDGYGVLVFRIVIFKISSFKLQNARL</sequence>
<keyword evidence="5" id="KW-1185">Reference proteome</keyword>
<dbReference type="Proteomes" id="UP001151760">
    <property type="component" value="Unassembled WGS sequence"/>
</dbReference>
<name>A0ABQ4WY76_9ASTR</name>
<reference evidence="4" key="1">
    <citation type="journal article" date="2022" name="Int. J. Mol. Sci.">
        <title>Draft Genome of Tanacetum Coccineum: Genomic Comparison of Closely Related Tanacetum-Family Plants.</title>
        <authorList>
            <person name="Yamashiro T."/>
            <person name="Shiraishi A."/>
            <person name="Nakayama K."/>
            <person name="Satake H."/>
        </authorList>
    </citation>
    <scope>NUCLEOTIDE SEQUENCE</scope>
</reference>